<feature type="domain" description="DUF4007" evidence="1">
    <location>
        <begin position="13"/>
        <end position="296"/>
    </location>
</feature>
<name>A0A517RF93_9PLAN</name>
<evidence type="ECO:0000313" key="3">
    <source>
        <dbReference type="Proteomes" id="UP000317171"/>
    </source>
</evidence>
<sequence length="311" mass="35618">MNLQIRENIVTRFSGHETFTLRYTWLPKAVHHIKSDPELFSREDAMVSLGVGKNMVRSIRHWALAFGVLEDDPNIPNNRGRTLRLSQLGEALFGDDGIDPYLENMSTLWLLHYNLVSKPDSPTTWFYAFNLFPRMEFSSKQLLDELQNLNNETENKKVSSSIIQRDINCFIRTYVPPKKSKNEVIEDTLDCPFVELALLRETTTPNSFCFCRGTHSSLPTEILVFALLDFWDTYNPGINSLKFEDIAYEVGSPGRVFKLSEVALSEHLHKLDTVTKGALRFDSTAGLSQVYRSRDYAPQDALKNLRSSRSK</sequence>
<evidence type="ECO:0000313" key="2">
    <source>
        <dbReference type="EMBL" id="QDT42552.1"/>
    </source>
</evidence>
<dbReference type="EMBL" id="CP036269">
    <property type="protein sequence ID" value="QDT42552.1"/>
    <property type="molecule type" value="Genomic_DNA"/>
</dbReference>
<organism evidence="2 3">
    <name type="scientific">Gimesia alba</name>
    <dbReference type="NCBI Taxonomy" id="2527973"/>
    <lineage>
        <taxon>Bacteria</taxon>
        <taxon>Pseudomonadati</taxon>
        <taxon>Planctomycetota</taxon>
        <taxon>Planctomycetia</taxon>
        <taxon>Planctomycetales</taxon>
        <taxon>Planctomycetaceae</taxon>
        <taxon>Gimesia</taxon>
    </lineage>
</organism>
<dbReference type="Pfam" id="PF13182">
    <property type="entry name" value="DUF4007"/>
    <property type="match status" value="1"/>
</dbReference>
<reference evidence="2 3" key="1">
    <citation type="submission" date="2019-02" db="EMBL/GenBank/DDBJ databases">
        <title>Deep-cultivation of Planctomycetes and their phenomic and genomic characterization uncovers novel biology.</title>
        <authorList>
            <person name="Wiegand S."/>
            <person name="Jogler M."/>
            <person name="Boedeker C."/>
            <person name="Pinto D."/>
            <person name="Vollmers J."/>
            <person name="Rivas-Marin E."/>
            <person name="Kohn T."/>
            <person name="Peeters S.H."/>
            <person name="Heuer A."/>
            <person name="Rast P."/>
            <person name="Oberbeckmann S."/>
            <person name="Bunk B."/>
            <person name="Jeske O."/>
            <person name="Meyerdierks A."/>
            <person name="Storesund J.E."/>
            <person name="Kallscheuer N."/>
            <person name="Luecker S."/>
            <person name="Lage O.M."/>
            <person name="Pohl T."/>
            <person name="Merkel B.J."/>
            <person name="Hornburger P."/>
            <person name="Mueller R.-W."/>
            <person name="Bruemmer F."/>
            <person name="Labrenz M."/>
            <person name="Spormann A.M."/>
            <person name="Op den Camp H."/>
            <person name="Overmann J."/>
            <person name="Amann R."/>
            <person name="Jetten M.S.M."/>
            <person name="Mascher T."/>
            <person name="Medema M.H."/>
            <person name="Devos D.P."/>
            <person name="Kaster A.-K."/>
            <person name="Ovreas L."/>
            <person name="Rohde M."/>
            <person name="Galperin M.Y."/>
            <person name="Jogler C."/>
        </authorList>
    </citation>
    <scope>NUCLEOTIDE SEQUENCE [LARGE SCALE GENOMIC DNA]</scope>
    <source>
        <strain evidence="2 3">Pan241w</strain>
    </source>
</reference>
<proteinExistence type="predicted"/>
<dbReference type="Proteomes" id="UP000317171">
    <property type="component" value="Chromosome"/>
</dbReference>
<dbReference type="AlphaFoldDB" id="A0A517RF93"/>
<accession>A0A517RF93</accession>
<protein>
    <recommendedName>
        <fullName evidence="1">DUF4007 domain-containing protein</fullName>
    </recommendedName>
</protein>
<dbReference type="InterPro" id="IPR025248">
    <property type="entry name" value="DUF4007"/>
</dbReference>
<dbReference type="KEGG" id="gaz:Pan241w_26370"/>
<evidence type="ECO:0000259" key="1">
    <source>
        <dbReference type="Pfam" id="PF13182"/>
    </source>
</evidence>
<keyword evidence="3" id="KW-1185">Reference proteome</keyword>
<gene>
    <name evidence="2" type="ORF">Pan241w_26370</name>
</gene>